<organism evidence="3 4">
    <name type="scientific">Nitrospira lenta</name>
    <dbReference type="NCBI Taxonomy" id="1436998"/>
    <lineage>
        <taxon>Bacteria</taxon>
        <taxon>Pseudomonadati</taxon>
        <taxon>Nitrospirota</taxon>
        <taxon>Nitrospiria</taxon>
        <taxon>Nitrospirales</taxon>
        <taxon>Nitrospiraceae</taxon>
        <taxon>Nitrospira</taxon>
    </lineage>
</organism>
<protein>
    <recommendedName>
        <fullName evidence="2">Integrase catalytic domain-containing protein</fullName>
    </recommendedName>
</protein>
<evidence type="ECO:0000313" key="4">
    <source>
        <dbReference type="Proteomes" id="UP000248168"/>
    </source>
</evidence>
<dbReference type="RefSeq" id="WP_121988981.1">
    <property type="nucleotide sequence ID" value="NZ_OUNR01000012.1"/>
</dbReference>
<dbReference type="OrthoDB" id="501284at2"/>
<name>A0A330L471_9BACT</name>
<dbReference type="SUPFAM" id="SSF53098">
    <property type="entry name" value="Ribonuclease H-like"/>
    <property type="match status" value="1"/>
</dbReference>
<dbReference type="InterPro" id="IPR036397">
    <property type="entry name" value="RNaseH_sf"/>
</dbReference>
<sequence length="740" mass="85320">MEISENIVIEWEDERRERVLRLSTDRSEWICIVLAAKRLTLKRYDVEELQAALDRGVVKILDHDPMQAPYANMPDHQIRKTLRRVRDRRWRRVREVFTNPKILDDACRSRLLKSVVPHRTGYRLLTRYLKCGQTPNALLADYDQCGAKGQPREIAVNERRRPPKASRSHEPTKAIREVFQCWLEEKYDKKTKPSLHDIFIAMSGAEWSCGFELNHDGTRVPKLLPQDHRPTEDQFRYYFNHYHDPERSAEQRMGAVMAARAAKVRDRDTRHLAFGPNSLWMGDGMDSRVYIREGDEDTEPDNLIRSTVKTELFIIDGDDSLQILGAPKIYAIGDVFTGAILIAYATLEEESYESIKTAFELATCDKVEYCRQHGITIAEHEWPFRHLPDAILTDRGPLRGKMGDHLAKVFGINVQTTAPYRPDLKGFIERTIRTIRQRLLNSLPGASRGRRTPGEEDPRLKTALTLKELNTLLITATLYHNNFRRRRNYPITPDMRRDGLQPYPIRIWRWGVTRRSGVMRMLPQEVIRHKLLPVATARMTEQGVYFGKLYYGSTGAFFHTMRFRAKHRGTFSVSIAFDHRLVDVVYLLRDAGREFVKCEIKGSSDRFAGRSWAEVRALLREERRQTTLARTRDDQGTLAYQTLATKIVKTAGARAAKLRRAPSAAAQVRGIRQTWQAGKRRRRVASARAQHGVKPNHAARSTRRGASAPTAPPLSTRRKRLLGTFNRVWKGGRDGRMSRV</sequence>
<dbReference type="InterPro" id="IPR012337">
    <property type="entry name" value="RNaseH-like_sf"/>
</dbReference>
<dbReference type="PROSITE" id="PS50994">
    <property type="entry name" value="INTEGRASE"/>
    <property type="match status" value="1"/>
</dbReference>
<proteinExistence type="predicted"/>
<dbReference type="EMBL" id="OUNR01000012">
    <property type="protein sequence ID" value="SPP64614.1"/>
    <property type="molecule type" value="Genomic_DNA"/>
</dbReference>
<keyword evidence="4" id="KW-1185">Reference proteome</keyword>
<evidence type="ECO:0000259" key="2">
    <source>
        <dbReference type="PROSITE" id="PS50994"/>
    </source>
</evidence>
<feature type="region of interest" description="Disordered" evidence="1">
    <location>
        <begin position="678"/>
        <end position="740"/>
    </location>
</feature>
<feature type="compositionally biased region" description="Basic and acidic residues" evidence="1">
    <location>
        <begin position="731"/>
        <end position="740"/>
    </location>
</feature>
<dbReference type="InParanoid" id="A0A330L471"/>
<dbReference type="InterPro" id="IPR001584">
    <property type="entry name" value="Integrase_cat-core"/>
</dbReference>
<dbReference type="AlphaFoldDB" id="A0A330L471"/>
<evidence type="ECO:0000313" key="3">
    <source>
        <dbReference type="EMBL" id="SPP64614.1"/>
    </source>
</evidence>
<accession>A0A330L471</accession>
<dbReference type="Proteomes" id="UP000248168">
    <property type="component" value="Unassembled WGS sequence"/>
</dbReference>
<feature type="domain" description="Integrase catalytic" evidence="2">
    <location>
        <begin position="272"/>
        <end position="501"/>
    </location>
</feature>
<reference evidence="4" key="1">
    <citation type="submission" date="2018-04" db="EMBL/GenBank/DDBJ databases">
        <authorList>
            <person name="Lucker S."/>
            <person name="Sakoula D."/>
        </authorList>
    </citation>
    <scope>NUCLEOTIDE SEQUENCE [LARGE SCALE GENOMIC DNA]</scope>
</reference>
<dbReference type="GO" id="GO:0015074">
    <property type="term" value="P:DNA integration"/>
    <property type="evidence" value="ECO:0007669"/>
    <property type="project" value="InterPro"/>
</dbReference>
<evidence type="ECO:0000256" key="1">
    <source>
        <dbReference type="SAM" id="MobiDB-lite"/>
    </source>
</evidence>
<dbReference type="Gene3D" id="3.30.420.10">
    <property type="entry name" value="Ribonuclease H-like superfamily/Ribonuclease H"/>
    <property type="match status" value="1"/>
</dbReference>
<dbReference type="GO" id="GO:0003676">
    <property type="term" value="F:nucleic acid binding"/>
    <property type="evidence" value="ECO:0007669"/>
    <property type="project" value="InterPro"/>
</dbReference>
<gene>
    <name evidence="3" type="ORF">NITLEN_20254</name>
</gene>